<comment type="caution">
    <text evidence="3">The sequence shown here is derived from an EMBL/GenBank/DDBJ whole genome shotgun (WGS) entry which is preliminary data.</text>
</comment>
<dbReference type="InterPro" id="IPR035298">
    <property type="entry name" value="PSMD13"/>
</dbReference>
<evidence type="ECO:0000313" key="4">
    <source>
        <dbReference type="Proteomes" id="UP001431209"/>
    </source>
</evidence>
<dbReference type="GO" id="GO:0008541">
    <property type="term" value="C:proteasome regulatory particle, lid subcomplex"/>
    <property type="evidence" value="ECO:0007669"/>
    <property type="project" value="TreeGrafter"/>
</dbReference>
<keyword evidence="4" id="KW-1185">Reference proteome</keyword>
<dbReference type="GO" id="GO:0005829">
    <property type="term" value="C:cytosol"/>
    <property type="evidence" value="ECO:0007669"/>
    <property type="project" value="TreeGrafter"/>
</dbReference>
<dbReference type="GO" id="GO:0005634">
    <property type="term" value="C:nucleus"/>
    <property type="evidence" value="ECO:0007669"/>
    <property type="project" value="TreeGrafter"/>
</dbReference>
<dbReference type="PANTHER" id="PTHR10539:SF0">
    <property type="entry name" value="26S PROTEASOME NON-ATPASE REGULATORY SUBUNIT 13"/>
    <property type="match status" value="1"/>
</dbReference>
<protein>
    <submittedName>
        <fullName evidence="3">26S proteasome subunit Rpn9</fullName>
    </submittedName>
</protein>
<dbReference type="EMBL" id="JAOPGA020001692">
    <property type="protein sequence ID" value="KAL0490538.1"/>
    <property type="molecule type" value="Genomic_DNA"/>
</dbReference>
<keyword evidence="1 3" id="KW-0647">Proteasome</keyword>
<accession>A0AAW2ZNJ6</accession>
<dbReference type="AlphaFoldDB" id="A0AAW2ZNJ6"/>
<proteinExistence type="predicted"/>
<gene>
    <name evidence="3" type="ORF">AKO1_003004</name>
</gene>
<dbReference type="SMART" id="SM00088">
    <property type="entry name" value="PINT"/>
    <property type="match status" value="1"/>
</dbReference>
<evidence type="ECO:0000259" key="2">
    <source>
        <dbReference type="PROSITE" id="PS50250"/>
    </source>
</evidence>
<dbReference type="GO" id="GO:0005198">
    <property type="term" value="F:structural molecule activity"/>
    <property type="evidence" value="ECO:0007669"/>
    <property type="project" value="TreeGrafter"/>
</dbReference>
<dbReference type="InterPro" id="IPR000717">
    <property type="entry name" value="PCI_dom"/>
</dbReference>
<name>A0AAW2ZNJ6_9EUKA</name>
<dbReference type="GO" id="GO:0006511">
    <property type="term" value="P:ubiquitin-dependent protein catabolic process"/>
    <property type="evidence" value="ECO:0007669"/>
    <property type="project" value="TreeGrafter"/>
</dbReference>
<evidence type="ECO:0000313" key="3">
    <source>
        <dbReference type="EMBL" id="KAL0490538.1"/>
    </source>
</evidence>
<dbReference type="PANTHER" id="PTHR10539">
    <property type="entry name" value="26S PROTEASOME NON-ATPASE REGULATORY SUBUNIT 13"/>
    <property type="match status" value="1"/>
</dbReference>
<evidence type="ECO:0000256" key="1">
    <source>
        <dbReference type="ARBA" id="ARBA00022942"/>
    </source>
</evidence>
<feature type="domain" description="PCI" evidence="2">
    <location>
        <begin position="179"/>
        <end position="348"/>
    </location>
</feature>
<dbReference type="PROSITE" id="PS50250">
    <property type="entry name" value="PCI"/>
    <property type="match status" value="1"/>
</dbReference>
<sequence>MQQQQTASQALSAFSSQYPAQKEAINKIQDLYNQKLWHNITIEIQNLVKQPGLESHEAGKALHELYINFFSQFELKLNSLRVAEIVVAITRKSNNPQETIEFLQAVAKRLSENKNNAEAVAILKTEIGVWHLRTSEFQQCRDILRQVKELIEKTGHVDNTVHSAYYKTHAEYLKLTEDPNEFYRNALLHLAYTPIEDITHIEQQAIAYDLGIAALLGDSIYNFGELLGHPVIESLRGSQADWLLKILFSFNRGDLKEFQAQSAAFSNLEVLNKNQSFLTEKLQLMAVMELVFNRPADNRIIPFADVSDATGVGLDRVEPLLLKSLAYSLIRGVIDQVSGTIRVTWAQPRVLDKAQISNLREKIGGWLNKVDHSIEFLQDKGTNEIVNA</sequence>
<dbReference type="InterPro" id="IPR054179">
    <property type="entry name" value="PSD13_N"/>
</dbReference>
<organism evidence="3 4">
    <name type="scientific">Acrasis kona</name>
    <dbReference type="NCBI Taxonomy" id="1008807"/>
    <lineage>
        <taxon>Eukaryota</taxon>
        <taxon>Discoba</taxon>
        <taxon>Heterolobosea</taxon>
        <taxon>Tetramitia</taxon>
        <taxon>Eutetramitia</taxon>
        <taxon>Acrasidae</taxon>
        <taxon>Acrasis</taxon>
    </lineage>
</organism>
<dbReference type="Proteomes" id="UP001431209">
    <property type="component" value="Unassembled WGS sequence"/>
</dbReference>
<reference evidence="3 4" key="1">
    <citation type="submission" date="2024-03" db="EMBL/GenBank/DDBJ databases">
        <title>The Acrasis kona genome and developmental transcriptomes reveal deep origins of eukaryotic multicellular pathways.</title>
        <authorList>
            <person name="Sheikh S."/>
            <person name="Fu C.-J."/>
            <person name="Brown M.W."/>
            <person name="Baldauf S.L."/>
        </authorList>
    </citation>
    <scope>NUCLEOTIDE SEQUENCE [LARGE SCALE GENOMIC DNA]</scope>
    <source>
        <strain evidence="3 4">ATCC MYA-3509</strain>
    </source>
</reference>
<dbReference type="Pfam" id="PF22037">
    <property type="entry name" value="PSD13_N"/>
    <property type="match status" value="1"/>
</dbReference>
<dbReference type="Pfam" id="PF01399">
    <property type="entry name" value="PCI"/>
    <property type="match status" value="1"/>
</dbReference>